<evidence type="ECO:0000256" key="7">
    <source>
        <dbReference type="ARBA" id="ARBA00023209"/>
    </source>
</evidence>
<evidence type="ECO:0000256" key="1">
    <source>
        <dbReference type="ARBA" id="ARBA00022475"/>
    </source>
</evidence>
<evidence type="ECO:0000256" key="4">
    <source>
        <dbReference type="ARBA" id="ARBA00023098"/>
    </source>
</evidence>
<comment type="function">
    <text evidence="11">Catalyzes the formation of phosphatidylethanolamine (PtdEtn) from phosphatidylserine (PtdSer).</text>
</comment>
<name>A0ABS1HIE7_9BACT</name>
<keyword evidence="3 11" id="KW-0210">Decarboxylase</keyword>
<feature type="chain" id="PRO_5044946687" description="Phosphatidylserine decarboxylase alpha chain" evidence="11">
    <location>
        <begin position="186"/>
        <end position="217"/>
    </location>
</feature>
<evidence type="ECO:0000313" key="13">
    <source>
        <dbReference type="EMBL" id="MBK3517260.1"/>
    </source>
</evidence>
<dbReference type="GO" id="GO:0004609">
    <property type="term" value="F:phosphatidylserine decarboxylase activity"/>
    <property type="evidence" value="ECO:0007669"/>
    <property type="project" value="UniProtKB-EC"/>
</dbReference>
<reference evidence="13 14" key="1">
    <citation type="submission" date="2021-01" db="EMBL/GenBank/DDBJ databases">
        <title>Carboxyliciviraga sp.nov., isolated from coastal sediments.</title>
        <authorList>
            <person name="Lu D."/>
            <person name="Zhang T."/>
        </authorList>
    </citation>
    <scope>NUCLEOTIDE SEQUENCE [LARGE SCALE GENOMIC DNA]</scope>
    <source>
        <strain evidence="13 14">N1Y132</strain>
    </source>
</reference>
<dbReference type="Pfam" id="PF02666">
    <property type="entry name" value="PS_Dcarbxylase"/>
    <property type="match status" value="1"/>
</dbReference>
<keyword evidence="5 11" id="KW-0472">Membrane</keyword>
<dbReference type="Proteomes" id="UP000605676">
    <property type="component" value="Unassembled WGS sequence"/>
</dbReference>
<comment type="caution">
    <text evidence="13">The sequence shown here is derived from an EMBL/GenBank/DDBJ whole genome shotgun (WGS) entry which is preliminary data.</text>
</comment>
<evidence type="ECO:0000256" key="8">
    <source>
        <dbReference type="ARBA" id="ARBA00023239"/>
    </source>
</evidence>
<feature type="transmembrane region" description="Helical" evidence="12">
    <location>
        <begin position="7"/>
        <end position="29"/>
    </location>
</feature>
<organism evidence="13 14">
    <name type="scientific">Carboxylicivirga marina</name>
    <dbReference type="NCBI Taxonomy" id="2800988"/>
    <lineage>
        <taxon>Bacteria</taxon>
        <taxon>Pseudomonadati</taxon>
        <taxon>Bacteroidota</taxon>
        <taxon>Bacteroidia</taxon>
        <taxon>Marinilabiliales</taxon>
        <taxon>Marinilabiliaceae</taxon>
        <taxon>Carboxylicivirga</taxon>
    </lineage>
</organism>
<dbReference type="PANTHER" id="PTHR35809:SF1">
    <property type="entry name" value="ARCHAETIDYLSERINE DECARBOXYLASE PROENZYME-RELATED"/>
    <property type="match status" value="1"/>
</dbReference>
<keyword evidence="2 11" id="KW-0444">Lipid biosynthesis</keyword>
<feature type="modified residue" description="Pyruvic acid (Ser); by autocatalysis" evidence="11">
    <location>
        <position position="186"/>
    </location>
</feature>
<dbReference type="InterPro" id="IPR033175">
    <property type="entry name" value="PSD-A"/>
</dbReference>
<dbReference type="HAMAP" id="MF_00664">
    <property type="entry name" value="PS_decarb_PSD_A"/>
    <property type="match status" value="1"/>
</dbReference>
<comment type="subcellular location">
    <subcellularLocation>
        <location evidence="11">Cell membrane</location>
        <topology evidence="11">Peripheral membrane protein</topology>
    </subcellularLocation>
</comment>
<keyword evidence="9 11" id="KW-1208">Phospholipid metabolism</keyword>
<dbReference type="EC" id="4.1.1.65" evidence="11"/>
<dbReference type="PANTHER" id="PTHR35809">
    <property type="entry name" value="ARCHAETIDYLSERINE DECARBOXYLASE PROENZYME-RELATED"/>
    <property type="match status" value="1"/>
</dbReference>
<evidence type="ECO:0000256" key="11">
    <source>
        <dbReference type="HAMAP-Rule" id="MF_00664"/>
    </source>
</evidence>
<keyword evidence="12" id="KW-0812">Transmembrane</keyword>
<evidence type="ECO:0000256" key="5">
    <source>
        <dbReference type="ARBA" id="ARBA00023136"/>
    </source>
</evidence>
<keyword evidence="4 11" id="KW-0443">Lipid metabolism</keyword>
<comment type="subunit">
    <text evidence="11">Heterodimer of a large membrane-associated beta subunit and a small pyruvoyl-containing alpha subunit.</text>
</comment>
<comment type="catalytic activity">
    <reaction evidence="11">
        <text>a 1,2-diacyl-sn-glycero-3-phospho-L-serine + H(+) = a 1,2-diacyl-sn-glycero-3-phosphoethanolamine + CO2</text>
        <dbReference type="Rhea" id="RHEA:20828"/>
        <dbReference type="ChEBI" id="CHEBI:15378"/>
        <dbReference type="ChEBI" id="CHEBI:16526"/>
        <dbReference type="ChEBI" id="CHEBI:57262"/>
        <dbReference type="ChEBI" id="CHEBI:64612"/>
        <dbReference type="EC" id="4.1.1.65"/>
    </reaction>
</comment>
<feature type="site" description="Cleavage (non-hydrolytic); by autocatalysis" evidence="11">
    <location>
        <begin position="185"/>
        <end position="186"/>
    </location>
</feature>
<dbReference type="InterPro" id="IPR003817">
    <property type="entry name" value="PS_Dcarbxylase"/>
</dbReference>
<feature type="chain" id="PRO_5044946688" description="Phosphatidylserine decarboxylase beta chain" evidence="11">
    <location>
        <begin position="1"/>
        <end position="185"/>
    </location>
</feature>
<comment type="cofactor">
    <cofactor evidence="11">
        <name>pyruvate</name>
        <dbReference type="ChEBI" id="CHEBI:15361"/>
    </cofactor>
    <text evidence="11">Binds 1 pyruvoyl group covalently per subunit.</text>
</comment>
<keyword evidence="14" id="KW-1185">Reference proteome</keyword>
<dbReference type="RefSeq" id="WP_200464488.1">
    <property type="nucleotide sequence ID" value="NZ_JAENRR010000014.1"/>
</dbReference>
<gene>
    <name evidence="11" type="primary">psd</name>
    <name evidence="13" type="ORF">JIV24_07910</name>
</gene>
<keyword evidence="10 11" id="KW-0670">Pyruvate</keyword>
<comment type="pathway">
    <text evidence="11">Phospholipid metabolism; phosphatidylethanolamine biosynthesis; phosphatidylethanolamine from CDP-diacylglycerol: step 2/2.</text>
</comment>
<evidence type="ECO:0000256" key="9">
    <source>
        <dbReference type="ARBA" id="ARBA00023264"/>
    </source>
</evidence>
<evidence type="ECO:0000256" key="6">
    <source>
        <dbReference type="ARBA" id="ARBA00023145"/>
    </source>
</evidence>
<keyword evidence="1 11" id="KW-1003">Cell membrane</keyword>
<accession>A0ABS1HIE7</accession>
<keyword evidence="6 11" id="KW-0865">Zymogen</keyword>
<evidence type="ECO:0000256" key="3">
    <source>
        <dbReference type="ARBA" id="ARBA00022793"/>
    </source>
</evidence>
<evidence type="ECO:0000313" key="14">
    <source>
        <dbReference type="Proteomes" id="UP000605676"/>
    </source>
</evidence>
<feature type="active site" description="Schiff-base intermediate with substrate; via pyruvic acid" evidence="11">
    <location>
        <position position="186"/>
    </location>
</feature>
<protein>
    <recommendedName>
        <fullName evidence="11">Phosphatidylserine decarboxylase proenzyme</fullName>
        <ecNumber evidence="11">4.1.1.65</ecNumber>
    </recommendedName>
    <component>
        <recommendedName>
            <fullName evidence="11">Phosphatidylserine decarboxylase alpha chain</fullName>
        </recommendedName>
    </component>
    <component>
        <recommendedName>
            <fullName evidence="11">Phosphatidylserine decarboxylase beta chain</fullName>
        </recommendedName>
    </component>
</protein>
<sequence length="217" mass="24445">MTIHKEGFGTIFVVLAFVLALNAGVYFLAGVEVTKFTSLASFIVFALVLNFFRNPKRDAVVQDGAIIAPADGKVVAIEEVEENEYLKTKCLQVSIFMSVFNVHINWFPIKGLVKYFRHHNGRFMAAYLPKSSTENERTTVVIENENGTQILVRQVAGAMARRIVCYAEEETKIGQGQQMGFIKFGSRVDLYLPLDTRIDVKLDQKVTGRQTILGWFK</sequence>
<proteinExistence type="inferred from homology"/>
<evidence type="ECO:0000256" key="2">
    <source>
        <dbReference type="ARBA" id="ARBA00022516"/>
    </source>
</evidence>
<dbReference type="EMBL" id="JAENRR010000014">
    <property type="protein sequence ID" value="MBK3517260.1"/>
    <property type="molecule type" value="Genomic_DNA"/>
</dbReference>
<keyword evidence="8 11" id="KW-0456">Lyase</keyword>
<comment type="PTM">
    <text evidence="11">Is synthesized initially as an inactive proenzyme. Formation of the active enzyme involves a self-maturation process in which the active site pyruvoyl group is generated from an internal serine residue via an autocatalytic post-translational modification. Two non-identical subunits are generated from the proenzyme in this reaction, and the pyruvate is formed at the N-terminus of the alpha chain, which is derived from the carboxyl end of the proenzyme. The post-translation cleavage follows an unusual pathway, termed non-hydrolytic serinolysis, in which the side chain hydroxyl group of the serine supplies its oxygen atom to form the C-terminus of the beta chain, while the remainder of the serine residue undergoes an oxidative deamination to produce ammonia and the pyruvoyl prosthetic group on the alpha chain.</text>
</comment>
<feature type="transmembrane region" description="Helical" evidence="12">
    <location>
        <begin position="35"/>
        <end position="52"/>
    </location>
</feature>
<keyword evidence="7 11" id="KW-0594">Phospholipid biosynthesis</keyword>
<evidence type="ECO:0000256" key="10">
    <source>
        <dbReference type="ARBA" id="ARBA00023317"/>
    </source>
</evidence>
<keyword evidence="12" id="KW-1133">Transmembrane helix</keyword>
<evidence type="ECO:0000256" key="12">
    <source>
        <dbReference type="SAM" id="Phobius"/>
    </source>
</evidence>
<comment type="similarity">
    <text evidence="11">Belongs to the phosphatidylserine decarboxylase family. PSD-A subfamily.</text>
</comment>
<dbReference type="NCBIfam" id="NF003678">
    <property type="entry name" value="PRK05305.1-2"/>
    <property type="match status" value="1"/>
</dbReference>